<accession>A0A0D0AGK8</accession>
<evidence type="ECO:0000313" key="3">
    <source>
        <dbReference type="Proteomes" id="UP000054485"/>
    </source>
</evidence>
<dbReference type="HOGENOM" id="CLU_003292_2_2_1"/>
<keyword evidence="1" id="KW-0233">DNA recombination</keyword>
<keyword evidence="3" id="KW-1185">Reference proteome</keyword>
<organism evidence="2 3">
    <name type="scientific">Suillus luteus UH-Slu-Lm8-n1</name>
    <dbReference type="NCBI Taxonomy" id="930992"/>
    <lineage>
        <taxon>Eukaryota</taxon>
        <taxon>Fungi</taxon>
        <taxon>Dikarya</taxon>
        <taxon>Basidiomycota</taxon>
        <taxon>Agaricomycotina</taxon>
        <taxon>Agaricomycetes</taxon>
        <taxon>Agaricomycetidae</taxon>
        <taxon>Boletales</taxon>
        <taxon>Suillineae</taxon>
        <taxon>Suillaceae</taxon>
        <taxon>Suillus</taxon>
    </lineage>
</organism>
<dbReference type="InterPro" id="IPR013762">
    <property type="entry name" value="Integrase-like_cat_sf"/>
</dbReference>
<dbReference type="PANTHER" id="PTHR34605">
    <property type="entry name" value="PHAGE_INTEGRASE DOMAIN-CONTAINING PROTEIN"/>
    <property type="match status" value="1"/>
</dbReference>
<proteinExistence type="predicted"/>
<gene>
    <name evidence="2" type="ORF">CY34DRAFT_18423</name>
</gene>
<dbReference type="PANTHER" id="PTHR34605:SF3">
    <property type="entry name" value="P CELL-TYPE AGGLUTINATION PROTEIN MAP4-LIKE-RELATED"/>
    <property type="match status" value="1"/>
</dbReference>
<reference evidence="3" key="2">
    <citation type="submission" date="2015-01" db="EMBL/GenBank/DDBJ databases">
        <title>Evolutionary Origins and Diversification of the Mycorrhizal Mutualists.</title>
        <authorList>
            <consortium name="DOE Joint Genome Institute"/>
            <consortium name="Mycorrhizal Genomics Consortium"/>
            <person name="Kohler A."/>
            <person name="Kuo A."/>
            <person name="Nagy L.G."/>
            <person name="Floudas D."/>
            <person name="Copeland A."/>
            <person name="Barry K.W."/>
            <person name="Cichocki N."/>
            <person name="Veneault-Fourrey C."/>
            <person name="LaButti K."/>
            <person name="Lindquist E.A."/>
            <person name="Lipzen A."/>
            <person name="Lundell T."/>
            <person name="Morin E."/>
            <person name="Murat C."/>
            <person name="Riley R."/>
            <person name="Ohm R."/>
            <person name="Sun H."/>
            <person name="Tunlid A."/>
            <person name="Henrissat B."/>
            <person name="Grigoriev I.V."/>
            <person name="Hibbett D.S."/>
            <person name="Martin F."/>
        </authorList>
    </citation>
    <scope>NUCLEOTIDE SEQUENCE [LARGE SCALE GENOMIC DNA]</scope>
    <source>
        <strain evidence="3">UH-Slu-Lm8-n1</strain>
    </source>
</reference>
<evidence type="ECO:0000313" key="2">
    <source>
        <dbReference type="EMBL" id="KIK33357.1"/>
    </source>
</evidence>
<dbReference type="GO" id="GO:0015074">
    <property type="term" value="P:DNA integration"/>
    <property type="evidence" value="ECO:0007669"/>
    <property type="project" value="InterPro"/>
</dbReference>
<dbReference type="GO" id="GO:0006310">
    <property type="term" value="P:DNA recombination"/>
    <property type="evidence" value="ECO:0007669"/>
    <property type="project" value="UniProtKB-KW"/>
</dbReference>
<name>A0A0D0AGK8_9AGAM</name>
<dbReference type="EMBL" id="KN835960">
    <property type="protein sequence ID" value="KIK33357.1"/>
    <property type="molecule type" value="Genomic_DNA"/>
</dbReference>
<dbReference type="InterPro" id="IPR011010">
    <property type="entry name" value="DNA_brk_join_enz"/>
</dbReference>
<dbReference type="AlphaFoldDB" id="A0A0D0AGK8"/>
<evidence type="ECO:0000256" key="1">
    <source>
        <dbReference type="ARBA" id="ARBA00023172"/>
    </source>
</evidence>
<dbReference type="InParanoid" id="A0A0D0AGK8"/>
<dbReference type="Proteomes" id="UP000054485">
    <property type="component" value="Unassembled WGS sequence"/>
</dbReference>
<evidence type="ECO:0008006" key="4">
    <source>
        <dbReference type="Google" id="ProtNLM"/>
    </source>
</evidence>
<dbReference type="SUPFAM" id="SSF56349">
    <property type="entry name" value="DNA breaking-rejoining enzymes"/>
    <property type="match status" value="1"/>
</dbReference>
<sequence>MLNFVLSCAGSYSGKTLANYVYAIKAWHTLHGQPWRIQQDELKAALDGAVQCAPKTSKRQKREPFSTTLILKIRSYLDLSKPLNAAVYACLTTAFYALCRLGEVTIKALKAFDPNKHVKRADVEMDVKDRNDLLVTKIFLPHTKTSHIGQGVFCAQQDNLSDPKAALLNHFEINNPEPNAHLFAWRHLKGMRPLTWTKFWKRVSGIVKRAGLGNLKGHGLCIGGTLEYLLRGVPFDVVKSIGRWSSESFTIYLRKHALILAPYLQGSPALEPFTRYTMPSI</sequence>
<dbReference type="Gene3D" id="1.10.443.10">
    <property type="entry name" value="Intergrase catalytic core"/>
    <property type="match status" value="1"/>
</dbReference>
<protein>
    <recommendedName>
        <fullName evidence="4">DNA breaking-rejoining enzyme</fullName>
    </recommendedName>
</protein>
<reference evidence="2 3" key="1">
    <citation type="submission" date="2014-04" db="EMBL/GenBank/DDBJ databases">
        <authorList>
            <consortium name="DOE Joint Genome Institute"/>
            <person name="Kuo A."/>
            <person name="Ruytinx J."/>
            <person name="Rineau F."/>
            <person name="Colpaert J."/>
            <person name="Kohler A."/>
            <person name="Nagy L.G."/>
            <person name="Floudas D."/>
            <person name="Copeland A."/>
            <person name="Barry K.W."/>
            <person name="Cichocki N."/>
            <person name="Veneault-Fourrey C."/>
            <person name="LaButti K."/>
            <person name="Lindquist E.A."/>
            <person name="Lipzen A."/>
            <person name="Lundell T."/>
            <person name="Morin E."/>
            <person name="Murat C."/>
            <person name="Sun H."/>
            <person name="Tunlid A."/>
            <person name="Henrissat B."/>
            <person name="Grigoriev I.V."/>
            <person name="Hibbett D.S."/>
            <person name="Martin F."/>
            <person name="Nordberg H.P."/>
            <person name="Cantor M.N."/>
            <person name="Hua S.X."/>
        </authorList>
    </citation>
    <scope>NUCLEOTIDE SEQUENCE [LARGE SCALE GENOMIC DNA]</scope>
    <source>
        <strain evidence="2 3">UH-Slu-Lm8-n1</strain>
    </source>
</reference>
<dbReference type="OrthoDB" id="2678913at2759"/>
<dbReference type="GO" id="GO:0003677">
    <property type="term" value="F:DNA binding"/>
    <property type="evidence" value="ECO:0007669"/>
    <property type="project" value="InterPro"/>
</dbReference>
<dbReference type="STRING" id="930992.A0A0D0AGK8"/>
<dbReference type="InterPro" id="IPR052925">
    <property type="entry name" value="Phage_Integrase-like_Recomb"/>
</dbReference>